<dbReference type="GO" id="GO:0005272">
    <property type="term" value="F:sodium channel activity"/>
    <property type="evidence" value="ECO:0007669"/>
    <property type="project" value="UniProtKB-KW"/>
</dbReference>
<organism evidence="16 17">
    <name type="scientific">Ancylostoma caninum</name>
    <name type="common">Dog hookworm</name>
    <dbReference type="NCBI Taxonomy" id="29170"/>
    <lineage>
        <taxon>Eukaryota</taxon>
        <taxon>Metazoa</taxon>
        <taxon>Ecdysozoa</taxon>
        <taxon>Nematoda</taxon>
        <taxon>Chromadorea</taxon>
        <taxon>Rhabditida</taxon>
        <taxon>Rhabditina</taxon>
        <taxon>Rhabditomorpha</taxon>
        <taxon>Strongyloidea</taxon>
        <taxon>Ancylostomatidae</taxon>
        <taxon>Ancylostomatinae</taxon>
        <taxon>Ancylostoma</taxon>
    </lineage>
</organism>
<keyword evidence="9 15" id="KW-0472">Membrane</keyword>
<evidence type="ECO:0000256" key="11">
    <source>
        <dbReference type="ARBA" id="ARBA00023201"/>
    </source>
</evidence>
<evidence type="ECO:0000256" key="1">
    <source>
        <dbReference type="ARBA" id="ARBA00004141"/>
    </source>
</evidence>
<evidence type="ECO:0000256" key="10">
    <source>
        <dbReference type="ARBA" id="ARBA00023180"/>
    </source>
</evidence>
<dbReference type="OrthoDB" id="6021021at2759"/>
<dbReference type="STRING" id="29170.A0A368HAY9"/>
<evidence type="ECO:0008006" key="18">
    <source>
        <dbReference type="Google" id="ProtNLM"/>
    </source>
</evidence>
<protein>
    <recommendedName>
        <fullName evidence="18">Amiloride-sensitive sodium channel</fullName>
    </recommendedName>
</protein>
<reference evidence="16 17" key="1">
    <citation type="submission" date="2014-10" db="EMBL/GenBank/DDBJ databases">
        <title>Draft genome of the hookworm Ancylostoma caninum.</title>
        <authorList>
            <person name="Mitreva M."/>
        </authorList>
    </citation>
    <scope>NUCLEOTIDE SEQUENCE [LARGE SCALE GENOMIC DNA]</scope>
    <source>
        <strain evidence="16 17">Baltimore</strain>
    </source>
</reference>
<keyword evidence="10" id="KW-0325">Glycoprotein</keyword>
<evidence type="ECO:0000256" key="3">
    <source>
        <dbReference type="ARBA" id="ARBA00022448"/>
    </source>
</evidence>
<dbReference type="Pfam" id="PF00858">
    <property type="entry name" value="ASC"/>
    <property type="match status" value="1"/>
</dbReference>
<evidence type="ECO:0000256" key="12">
    <source>
        <dbReference type="ARBA" id="ARBA00023303"/>
    </source>
</evidence>
<evidence type="ECO:0000256" key="2">
    <source>
        <dbReference type="ARBA" id="ARBA00007193"/>
    </source>
</evidence>
<keyword evidence="4 13" id="KW-0894">Sodium channel</keyword>
<keyword evidence="6 15" id="KW-1133">Transmembrane helix</keyword>
<keyword evidence="3 13" id="KW-0813">Transport</keyword>
<keyword evidence="7" id="KW-0915">Sodium</keyword>
<proteinExistence type="inferred from homology"/>
<feature type="region of interest" description="Disordered" evidence="14">
    <location>
        <begin position="1"/>
        <end position="24"/>
    </location>
</feature>
<dbReference type="GO" id="GO:0016020">
    <property type="term" value="C:membrane"/>
    <property type="evidence" value="ECO:0007669"/>
    <property type="project" value="UniProtKB-SubCell"/>
</dbReference>
<feature type="transmembrane region" description="Helical" evidence="15">
    <location>
        <begin position="64"/>
        <end position="88"/>
    </location>
</feature>
<dbReference type="EMBL" id="JOJR01000001">
    <property type="protein sequence ID" value="RCN53706.1"/>
    <property type="molecule type" value="Genomic_DNA"/>
</dbReference>
<keyword evidence="17" id="KW-1185">Reference proteome</keyword>
<evidence type="ECO:0000256" key="6">
    <source>
        <dbReference type="ARBA" id="ARBA00022989"/>
    </source>
</evidence>
<evidence type="ECO:0000256" key="13">
    <source>
        <dbReference type="RuleBase" id="RU000679"/>
    </source>
</evidence>
<keyword evidence="11 13" id="KW-0739">Sodium transport</keyword>
<keyword evidence="8 13" id="KW-0406">Ion transport</keyword>
<dbReference type="AlphaFoldDB" id="A0A368HAY9"/>
<gene>
    <name evidence="16" type="ORF">ANCCAN_00200</name>
</gene>
<sequence>MTRLNDCRMEEEDEEPGSTSTYSDDDTQRIVLHVYDDESREFASLTTYHGMIRIYSSETWPSRIFWSLVVVTCLTLFMIHSALMLLFYHSHPTFFKTTDVLLTVAHLPHVTVCKIGGAGKWKNYPAIQKRKDLLAVFDSLLLGDSYGSREIEKLKQLEKIYMNATKSKLSIRRFLLENRCLVKFILQLDGFSNRSSIFVEVSMRRIRQISPYRRSAREQPL</sequence>
<evidence type="ECO:0000256" key="5">
    <source>
        <dbReference type="ARBA" id="ARBA00022692"/>
    </source>
</evidence>
<keyword evidence="12 13" id="KW-0407">Ion channel</keyword>
<keyword evidence="5 13" id="KW-0812">Transmembrane</keyword>
<dbReference type="Proteomes" id="UP000252519">
    <property type="component" value="Unassembled WGS sequence"/>
</dbReference>
<evidence type="ECO:0000313" key="17">
    <source>
        <dbReference type="Proteomes" id="UP000252519"/>
    </source>
</evidence>
<comment type="similarity">
    <text evidence="2 13">Belongs to the amiloride-sensitive sodium channel (TC 1.A.6) family.</text>
</comment>
<evidence type="ECO:0000256" key="9">
    <source>
        <dbReference type="ARBA" id="ARBA00023136"/>
    </source>
</evidence>
<comment type="subcellular location">
    <subcellularLocation>
        <location evidence="1">Membrane</location>
        <topology evidence="1">Multi-pass membrane protein</topology>
    </subcellularLocation>
</comment>
<evidence type="ECO:0000256" key="8">
    <source>
        <dbReference type="ARBA" id="ARBA00023065"/>
    </source>
</evidence>
<name>A0A368HAY9_ANCCA</name>
<evidence type="ECO:0000256" key="15">
    <source>
        <dbReference type="SAM" id="Phobius"/>
    </source>
</evidence>
<evidence type="ECO:0000256" key="7">
    <source>
        <dbReference type="ARBA" id="ARBA00023053"/>
    </source>
</evidence>
<evidence type="ECO:0000256" key="14">
    <source>
        <dbReference type="SAM" id="MobiDB-lite"/>
    </source>
</evidence>
<evidence type="ECO:0000256" key="4">
    <source>
        <dbReference type="ARBA" id="ARBA00022461"/>
    </source>
</evidence>
<accession>A0A368HAY9</accession>
<evidence type="ECO:0000313" key="16">
    <source>
        <dbReference type="EMBL" id="RCN53706.1"/>
    </source>
</evidence>
<dbReference type="InterPro" id="IPR001873">
    <property type="entry name" value="ENaC"/>
</dbReference>
<comment type="caution">
    <text evidence="16">The sequence shown here is derived from an EMBL/GenBank/DDBJ whole genome shotgun (WGS) entry which is preliminary data.</text>
</comment>